<gene>
    <name evidence="9" type="ORF">VTJ49DRAFT_944</name>
</gene>
<dbReference type="PANTHER" id="PTHR22950:SF332">
    <property type="entry name" value="AMINO ACID TRANSPORTER (EUROFUNG)"/>
    <property type="match status" value="1"/>
</dbReference>
<protein>
    <recommendedName>
        <fullName evidence="8">N-acetyltransferase domain-containing protein</fullName>
    </recommendedName>
</protein>
<keyword evidence="5 7" id="KW-0472">Membrane</keyword>
<dbReference type="SUPFAM" id="SSF55729">
    <property type="entry name" value="Acyl-CoA N-acyltransferases (Nat)"/>
    <property type="match status" value="1"/>
</dbReference>
<evidence type="ECO:0000313" key="9">
    <source>
        <dbReference type="EMBL" id="KAL1839981.1"/>
    </source>
</evidence>
<evidence type="ECO:0000256" key="1">
    <source>
        <dbReference type="ARBA" id="ARBA00004141"/>
    </source>
</evidence>
<keyword evidence="10" id="KW-1185">Reference proteome</keyword>
<feature type="transmembrane region" description="Helical" evidence="7">
    <location>
        <begin position="502"/>
        <end position="520"/>
    </location>
</feature>
<feature type="region of interest" description="Disordered" evidence="6">
    <location>
        <begin position="689"/>
        <end position="715"/>
    </location>
</feature>
<evidence type="ECO:0000259" key="8">
    <source>
        <dbReference type="PROSITE" id="PS51186"/>
    </source>
</evidence>
<comment type="subcellular location">
    <subcellularLocation>
        <location evidence="1">Membrane</location>
        <topology evidence="1">Multi-pass membrane protein</topology>
    </subcellularLocation>
</comment>
<feature type="compositionally biased region" description="Polar residues" evidence="6">
    <location>
        <begin position="46"/>
        <end position="61"/>
    </location>
</feature>
<comment type="caution">
    <text evidence="9">The sequence shown here is derived from an EMBL/GenBank/DDBJ whole genome shotgun (WGS) entry which is preliminary data.</text>
</comment>
<dbReference type="InterPro" id="IPR016181">
    <property type="entry name" value="Acyl_CoA_acyltransferase"/>
</dbReference>
<feature type="compositionally biased region" description="Polar residues" evidence="6">
    <location>
        <begin position="1"/>
        <end position="11"/>
    </location>
</feature>
<sequence length="792" mass="85882">MSDTSSTSRGSQPPDPARIVADHLPAGYTADFDGRHDNGKYGASASGPSTPTQSAEESSLKLQGGDVHRDLFKMNASKRNNMHRRANTFHSVPDVRHVDDTPFTVGDQLIPGGFRRAFLQQRHGDDFLARRIPITRNFVEFLDLYGSFAGEDLVDTDEEAVVEGEEAEPGERQPLLRHGPLSVRAPRPADAGTLKTFFTLIKAFVGTGIMFLPKAFSNGGILFSTVAMLVVSAITMVAFHLLLRLEQRYPGGYGEIGEAIAGRRMRTLILVSIALSQLGFVCAGMVFVAENLHEFFASVTGGNSPFTAAELIAAQAAILVPLAWIRNISKLGPLALLADVCIVVGIGYLYWFTTTSLATTGPAESVILFNPARYTLMLGSAIFTFEGIGLILPIQASMAQPHHFEPLLALVMLIITAVFTSVGALCYAVFGADTRIEVISNLPRNKDGRIIGIVDAVQLLYAIAVLVGTPVQLFPALRIAEARLFGPLRSGKGSPRTKWAKNAFRFAVVGVCALIALAGAGNLDRFVALIGSVACVPLVYVYPAYLHWKGVARSSRRWRWRPMTPTDLPAVMRIGDEIHRDLPEDEAVFRERLLLFPAGCFVLEVNGFEDGEGGNSVARKDGSETSTNIGGYIISFPVRRNRPPALNARFPGGVLPVGADQYYLHDVAVLPQFRGRGAASAGVRMILRGGEGKDGDQNGNGDGNGQRAEDRRGPAAGYETTALVSVYGTARFWERFGFRVVATAETGLVRGNERHGAVERAVEEEGHWEALRDKLRGYGDDAKFMVRQNRVV</sequence>
<dbReference type="Pfam" id="PF01490">
    <property type="entry name" value="Aa_trans"/>
    <property type="match status" value="1"/>
</dbReference>
<feature type="transmembrane region" description="Helical" evidence="7">
    <location>
        <begin position="268"/>
        <end position="288"/>
    </location>
</feature>
<evidence type="ECO:0000256" key="5">
    <source>
        <dbReference type="ARBA" id="ARBA00023136"/>
    </source>
</evidence>
<evidence type="ECO:0000256" key="6">
    <source>
        <dbReference type="SAM" id="MobiDB-lite"/>
    </source>
</evidence>
<dbReference type="PROSITE" id="PS51186">
    <property type="entry name" value="GNAT"/>
    <property type="match status" value="1"/>
</dbReference>
<name>A0ABR3VEY6_HUMIN</name>
<proteinExistence type="inferred from homology"/>
<dbReference type="InterPro" id="IPR000182">
    <property type="entry name" value="GNAT_dom"/>
</dbReference>
<feature type="transmembrane region" description="Helical" evidence="7">
    <location>
        <begin position="197"/>
        <end position="216"/>
    </location>
</feature>
<comment type="similarity">
    <text evidence="2">Belongs to the amino acid/polyamine transporter 2 family.</text>
</comment>
<keyword evidence="3 7" id="KW-0812">Transmembrane</keyword>
<reference evidence="9 10" key="1">
    <citation type="journal article" date="2024" name="Commun. Biol.">
        <title>Comparative genomic analysis of thermophilic fungi reveals convergent evolutionary adaptations and gene losses.</title>
        <authorList>
            <person name="Steindorff A.S."/>
            <person name="Aguilar-Pontes M.V."/>
            <person name="Robinson A.J."/>
            <person name="Andreopoulos B."/>
            <person name="LaButti K."/>
            <person name="Kuo A."/>
            <person name="Mondo S."/>
            <person name="Riley R."/>
            <person name="Otillar R."/>
            <person name="Haridas S."/>
            <person name="Lipzen A."/>
            <person name="Grimwood J."/>
            <person name="Schmutz J."/>
            <person name="Clum A."/>
            <person name="Reid I.D."/>
            <person name="Moisan M.C."/>
            <person name="Butler G."/>
            <person name="Nguyen T.T.M."/>
            <person name="Dewar K."/>
            <person name="Conant G."/>
            <person name="Drula E."/>
            <person name="Henrissat B."/>
            <person name="Hansel C."/>
            <person name="Singer S."/>
            <person name="Hutchinson M.I."/>
            <person name="de Vries R.P."/>
            <person name="Natvig D.O."/>
            <person name="Powell A.J."/>
            <person name="Tsang A."/>
            <person name="Grigoriev I.V."/>
        </authorList>
    </citation>
    <scope>NUCLEOTIDE SEQUENCE [LARGE SCALE GENOMIC DNA]</scope>
    <source>
        <strain evidence="9 10">CBS 620.91</strain>
    </source>
</reference>
<feature type="transmembrane region" description="Helical" evidence="7">
    <location>
        <begin position="450"/>
        <end position="474"/>
    </location>
</feature>
<feature type="domain" description="N-acetyltransferase" evidence="8">
    <location>
        <begin position="558"/>
        <end position="765"/>
    </location>
</feature>
<dbReference type="Gene3D" id="3.40.630.30">
    <property type="match status" value="1"/>
</dbReference>
<feature type="transmembrane region" description="Helical" evidence="7">
    <location>
        <begin position="332"/>
        <end position="352"/>
    </location>
</feature>
<feature type="transmembrane region" description="Helical" evidence="7">
    <location>
        <begin position="308"/>
        <end position="325"/>
    </location>
</feature>
<organism evidence="9 10">
    <name type="scientific">Humicola insolens</name>
    <name type="common">Soft-rot fungus</name>
    <dbReference type="NCBI Taxonomy" id="85995"/>
    <lineage>
        <taxon>Eukaryota</taxon>
        <taxon>Fungi</taxon>
        <taxon>Dikarya</taxon>
        <taxon>Ascomycota</taxon>
        <taxon>Pezizomycotina</taxon>
        <taxon>Sordariomycetes</taxon>
        <taxon>Sordariomycetidae</taxon>
        <taxon>Sordariales</taxon>
        <taxon>Chaetomiaceae</taxon>
        <taxon>Mycothermus</taxon>
    </lineage>
</organism>
<evidence type="ECO:0000256" key="4">
    <source>
        <dbReference type="ARBA" id="ARBA00022989"/>
    </source>
</evidence>
<dbReference type="InterPro" id="IPR013057">
    <property type="entry name" value="AA_transpt_TM"/>
</dbReference>
<feature type="transmembrane region" description="Helical" evidence="7">
    <location>
        <begin position="526"/>
        <end position="548"/>
    </location>
</feature>
<feature type="transmembrane region" description="Helical" evidence="7">
    <location>
        <begin position="372"/>
        <end position="394"/>
    </location>
</feature>
<feature type="transmembrane region" description="Helical" evidence="7">
    <location>
        <begin position="222"/>
        <end position="243"/>
    </location>
</feature>
<evidence type="ECO:0000313" key="10">
    <source>
        <dbReference type="Proteomes" id="UP001583172"/>
    </source>
</evidence>
<evidence type="ECO:0000256" key="3">
    <source>
        <dbReference type="ARBA" id="ARBA00022692"/>
    </source>
</evidence>
<dbReference type="Proteomes" id="UP001583172">
    <property type="component" value="Unassembled WGS sequence"/>
</dbReference>
<accession>A0ABR3VEY6</accession>
<dbReference type="EMBL" id="JAZGSY010000132">
    <property type="protein sequence ID" value="KAL1839981.1"/>
    <property type="molecule type" value="Genomic_DNA"/>
</dbReference>
<evidence type="ECO:0000256" key="7">
    <source>
        <dbReference type="SAM" id="Phobius"/>
    </source>
</evidence>
<keyword evidence="4 7" id="KW-1133">Transmembrane helix</keyword>
<feature type="transmembrane region" description="Helical" evidence="7">
    <location>
        <begin position="406"/>
        <end position="430"/>
    </location>
</feature>
<evidence type="ECO:0000256" key="2">
    <source>
        <dbReference type="ARBA" id="ARBA00008066"/>
    </source>
</evidence>
<dbReference type="PANTHER" id="PTHR22950">
    <property type="entry name" value="AMINO ACID TRANSPORTER"/>
    <property type="match status" value="1"/>
</dbReference>
<feature type="region of interest" description="Disordered" evidence="6">
    <location>
        <begin position="1"/>
        <end position="66"/>
    </location>
</feature>